<dbReference type="InterPro" id="IPR050796">
    <property type="entry name" value="SCF_F-box_component"/>
</dbReference>
<dbReference type="Pfam" id="PF12937">
    <property type="entry name" value="F-box-like"/>
    <property type="match status" value="1"/>
</dbReference>
<dbReference type="OrthoDB" id="1644187at2759"/>
<dbReference type="InterPro" id="IPR017451">
    <property type="entry name" value="F-box-assoc_interact_dom"/>
</dbReference>
<dbReference type="PANTHER" id="PTHR31672">
    <property type="entry name" value="BNACNNG10540D PROTEIN"/>
    <property type="match status" value="1"/>
</dbReference>
<dbReference type="SUPFAM" id="SSF81383">
    <property type="entry name" value="F-box domain"/>
    <property type="match status" value="1"/>
</dbReference>
<protein>
    <recommendedName>
        <fullName evidence="1">F-box domain-containing protein</fullName>
    </recommendedName>
</protein>
<evidence type="ECO:0000313" key="2">
    <source>
        <dbReference type="EMBL" id="GAU51214.1"/>
    </source>
</evidence>
<dbReference type="Pfam" id="PF07734">
    <property type="entry name" value="FBA_1"/>
    <property type="match status" value="1"/>
</dbReference>
<dbReference type="Gene3D" id="1.20.1280.50">
    <property type="match status" value="1"/>
</dbReference>
<gene>
    <name evidence="2" type="ORF">TSUD_412240</name>
</gene>
<dbReference type="InterPro" id="IPR006527">
    <property type="entry name" value="F-box-assoc_dom_typ1"/>
</dbReference>
<dbReference type="AlphaFoldDB" id="A0A2Z6P469"/>
<dbReference type="PROSITE" id="PS50181">
    <property type="entry name" value="FBOX"/>
    <property type="match status" value="1"/>
</dbReference>
<accession>A0A2Z6P469</accession>
<dbReference type="InterPro" id="IPR001810">
    <property type="entry name" value="F-box_dom"/>
</dbReference>
<reference evidence="3" key="1">
    <citation type="journal article" date="2017" name="Front. Plant Sci.">
        <title>Climate Clever Clovers: New Paradigm to Reduce the Environmental Footprint of Ruminants by Breeding Low Methanogenic Forages Utilizing Haplotype Variation.</title>
        <authorList>
            <person name="Kaur P."/>
            <person name="Appels R."/>
            <person name="Bayer P.E."/>
            <person name="Keeble-Gagnere G."/>
            <person name="Wang J."/>
            <person name="Hirakawa H."/>
            <person name="Shirasawa K."/>
            <person name="Vercoe P."/>
            <person name="Stefanova K."/>
            <person name="Durmic Z."/>
            <person name="Nichols P."/>
            <person name="Revell C."/>
            <person name="Isobe S.N."/>
            <person name="Edwards D."/>
            <person name="Erskine W."/>
        </authorList>
    </citation>
    <scope>NUCLEOTIDE SEQUENCE [LARGE SCALE GENOMIC DNA]</scope>
    <source>
        <strain evidence="3">cv. Daliak</strain>
    </source>
</reference>
<proteinExistence type="predicted"/>
<dbReference type="EMBL" id="DF975022">
    <property type="protein sequence ID" value="GAU51214.1"/>
    <property type="molecule type" value="Genomic_DNA"/>
</dbReference>
<dbReference type="PANTHER" id="PTHR31672:SF13">
    <property type="entry name" value="F-BOX PROTEIN CPR30-LIKE"/>
    <property type="match status" value="1"/>
</dbReference>
<keyword evidence="3" id="KW-1185">Reference proteome</keyword>
<dbReference type="InterPro" id="IPR036047">
    <property type="entry name" value="F-box-like_dom_sf"/>
</dbReference>
<dbReference type="Proteomes" id="UP000242715">
    <property type="component" value="Unassembled WGS sequence"/>
</dbReference>
<sequence>MFVPTCYDIWPLLVSTNSSLVSSLRNEQNWNPPLANTLKINVDAHFHSDGHWGLGRVVLRTNGSCLRAIPKLFEAGALGLIDVSCSIDHYEGQEIQIEMDCSVVVQAILRRDYPRVYWGQITRDGSVMLAQATSKRVTVTNQSLKFVEIENFVAMRNKKHSNDIPDELAISILSKLSMKSLYRFGCVHKSWTLLIKDPYFMGLFRKNLLCHNHSYYEDISLLLLQTMTINSIDKYVLYSLSGENFEERTKLNWPNPFHEDDPEFDVVGSGSVNGILCLISDSQPNDRVVLWNPTTEEFKVIPTSHREYVPNADVEITRYGFGFDFIRDDYKVIRQVMYNPNSDSSDSDIDDLSLENISYDLFWEIYCLRSNSWRKLDSGVPHNYRDEVMYLDGVCHWLGEEGYDGENDDEVYLLSFDLCNELFLITPIPPEDEHSDFNRVNLV</sequence>
<evidence type="ECO:0000313" key="3">
    <source>
        <dbReference type="Proteomes" id="UP000242715"/>
    </source>
</evidence>
<dbReference type="NCBIfam" id="TIGR01640">
    <property type="entry name" value="F_box_assoc_1"/>
    <property type="match status" value="1"/>
</dbReference>
<evidence type="ECO:0000259" key="1">
    <source>
        <dbReference type="PROSITE" id="PS50181"/>
    </source>
</evidence>
<feature type="domain" description="F-box" evidence="1">
    <location>
        <begin position="158"/>
        <end position="207"/>
    </location>
</feature>
<name>A0A2Z6P469_TRISU</name>
<organism evidence="2 3">
    <name type="scientific">Trifolium subterraneum</name>
    <name type="common">Subterranean clover</name>
    <dbReference type="NCBI Taxonomy" id="3900"/>
    <lineage>
        <taxon>Eukaryota</taxon>
        <taxon>Viridiplantae</taxon>
        <taxon>Streptophyta</taxon>
        <taxon>Embryophyta</taxon>
        <taxon>Tracheophyta</taxon>
        <taxon>Spermatophyta</taxon>
        <taxon>Magnoliopsida</taxon>
        <taxon>eudicotyledons</taxon>
        <taxon>Gunneridae</taxon>
        <taxon>Pentapetalae</taxon>
        <taxon>rosids</taxon>
        <taxon>fabids</taxon>
        <taxon>Fabales</taxon>
        <taxon>Fabaceae</taxon>
        <taxon>Papilionoideae</taxon>
        <taxon>50 kb inversion clade</taxon>
        <taxon>NPAAA clade</taxon>
        <taxon>Hologalegina</taxon>
        <taxon>IRL clade</taxon>
        <taxon>Trifolieae</taxon>
        <taxon>Trifolium</taxon>
    </lineage>
</organism>